<gene>
    <name evidence="6" type="ORF">PFICI_10790</name>
</gene>
<evidence type="ECO:0000256" key="2">
    <source>
        <dbReference type="ARBA" id="ARBA00022723"/>
    </source>
</evidence>
<keyword evidence="7" id="KW-1185">Reference proteome</keyword>
<dbReference type="AlphaFoldDB" id="W3WVP3"/>
<dbReference type="RefSeq" id="XP_007837562.1">
    <property type="nucleotide sequence ID" value="XM_007839371.1"/>
</dbReference>
<evidence type="ECO:0000313" key="7">
    <source>
        <dbReference type="Proteomes" id="UP000030651"/>
    </source>
</evidence>
<evidence type="ECO:0000256" key="1">
    <source>
        <dbReference type="ARBA" id="ARBA00004123"/>
    </source>
</evidence>
<evidence type="ECO:0000256" key="3">
    <source>
        <dbReference type="ARBA" id="ARBA00023125"/>
    </source>
</evidence>
<dbReference type="eggNOG" id="ENOG502S581">
    <property type="taxonomic scope" value="Eukaryota"/>
</dbReference>
<dbReference type="GeneID" id="19275803"/>
<evidence type="ECO:0000256" key="4">
    <source>
        <dbReference type="ARBA" id="ARBA00023242"/>
    </source>
</evidence>
<dbReference type="SMART" id="SM00906">
    <property type="entry name" value="Fungal_trans"/>
    <property type="match status" value="1"/>
</dbReference>
<dbReference type="Proteomes" id="UP000030651">
    <property type="component" value="Unassembled WGS sequence"/>
</dbReference>
<keyword evidence="3" id="KW-0238">DNA-binding</keyword>
<dbReference type="GO" id="GO:0003677">
    <property type="term" value="F:DNA binding"/>
    <property type="evidence" value="ECO:0007669"/>
    <property type="project" value="UniProtKB-KW"/>
</dbReference>
<dbReference type="GO" id="GO:0008270">
    <property type="term" value="F:zinc ion binding"/>
    <property type="evidence" value="ECO:0007669"/>
    <property type="project" value="InterPro"/>
</dbReference>
<dbReference type="PANTHER" id="PTHR46910">
    <property type="entry name" value="TRANSCRIPTION FACTOR PDR1"/>
    <property type="match status" value="1"/>
</dbReference>
<dbReference type="KEGG" id="pfy:PFICI_10790"/>
<dbReference type="EMBL" id="KI912116">
    <property type="protein sequence ID" value="ETS76916.1"/>
    <property type="molecule type" value="Genomic_DNA"/>
</dbReference>
<dbReference type="InterPro" id="IPR007219">
    <property type="entry name" value="XnlR_reg_dom"/>
</dbReference>
<organism evidence="6 7">
    <name type="scientific">Pestalotiopsis fici (strain W106-1 / CGMCC3.15140)</name>
    <dbReference type="NCBI Taxonomy" id="1229662"/>
    <lineage>
        <taxon>Eukaryota</taxon>
        <taxon>Fungi</taxon>
        <taxon>Dikarya</taxon>
        <taxon>Ascomycota</taxon>
        <taxon>Pezizomycotina</taxon>
        <taxon>Sordariomycetes</taxon>
        <taxon>Xylariomycetidae</taxon>
        <taxon>Amphisphaeriales</taxon>
        <taxon>Sporocadaceae</taxon>
        <taxon>Pestalotiopsis</taxon>
    </lineage>
</organism>
<keyword evidence="4" id="KW-0539">Nucleus</keyword>
<dbReference type="PANTHER" id="PTHR46910:SF3">
    <property type="entry name" value="HALOTOLERANCE PROTEIN 9-RELATED"/>
    <property type="match status" value="1"/>
</dbReference>
<dbReference type="InterPro" id="IPR050987">
    <property type="entry name" value="AtrR-like"/>
</dbReference>
<dbReference type="GO" id="GO:0006351">
    <property type="term" value="P:DNA-templated transcription"/>
    <property type="evidence" value="ECO:0007669"/>
    <property type="project" value="InterPro"/>
</dbReference>
<keyword evidence="2" id="KW-0479">Metal-binding</keyword>
<reference evidence="7" key="1">
    <citation type="journal article" date="2015" name="BMC Genomics">
        <title>Genomic and transcriptomic analysis of the endophytic fungus Pestalotiopsis fici reveals its lifestyle and high potential for synthesis of natural products.</title>
        <authorList>
            <person name="Wang X."/>
            <person name="Zhang X."/>
            <person name="Liu L."/>
            <person name="Xiang M."/>
            <person name="Wang W."/>
            <person name="Sun X."/>
            <person name="Che Y."/>
            <person name="Guo L."/>
            <person name="Liu G."/>
            <person name="Guo L."/>
            <person name="Wang C."/>
            <person name="Yin W.B."/>
            <person name="Stadler M."/>
            <person name="Zhang X."/>
            <person name="Liu X."/>
        </authorList>
    </citation>
    <scope>NUCLEOTIDE SEQUENCE [LARGE SCALE GENOMIC DNA]</scope>
    <source>
        <strain evidence="7">W106-1 / CGMCC3.15140</strain>
    </source>
</reference>
<dbReference type="OrthoDB" id="39175at2759"/>
<name>W3WVP3_PESFW</name>
<accession>W3WVP3</accession>
<dbReference type="GO" id="GO:0005634">
    <property type="term" value="C:nucleus"/>
    <property type="evidence" value="ECO:0007669"/>
    <property type="project" value="UniProtKB-SubCell"/>
</dbReference>
<evidence type="ECO:0000259" key="5">
    <source>
        <dbReference type="SMART" id="SM00906"/>
    </source>
</evidence>
<dbReference type="CDD" id="cd12148">
    <property type="entry name" value="fungal_TF_MHR"/>
    <property type="match status" value="1"/>
</dbReference>
<dbReference type="HOGENOM" id="CLU_026661_1_0_1"/>
<protein>
    <recommendedName>
        <fullName evidence="5">Xylanolytic transcriptional activator regulatory domain-containing protein</fullName>
    </recommendedName>
</protein>
<evidence type="ECO:0000313" key="6">
    <source>
        <dbReference type="EMBL" id="ETS76916.1"/>
    </source>
</evidence>
<proteinExistence type="predicted"/>
<dbReference type="InParanoid" id="W3WVP3"/>
<comment type="subcellular location">
    <subcellularLocation>
        <location evidence="1">Nucleus</location>
    </subcellularLocation>
</comment>
<dbReference type="OMA" id="HELVCIG"/>
<dbReference type="GO" id="GO:0003700">
    <property type="term" value="F:DNA-binding transcription factor activity"/>
    <property type="evidence" value="ECO:0007669"/>
    <property type="project" value="InterPro"/>
</dbReference>
<feature type="domain" description="Xylanolytic transcriptional activator regulatory" evidence="5">
    <location>
        <begin position="341"/>
        <end position="419"/>
    </location>
</feature>
<sequence length="636" mass="71821">MAICNLAPQNHNPSLNRWFKQYSTFGKSTKYLEHLGIAQEAIAMSDTPLHPYSVSGPTDRAIFRLQAEQASMHPRQADVPEMQQQGAGLQISWEEPEETAAKCTTDPMLSSLLDRLSNVEALCSNILTDRTVTDPAVQSTPASSNDDIDNQESEFIIEGVATDVSLLQLQNLDTPGGHSVQSPISPSGNTLDPLSLLDGAIQKMKDASLENYSENSEALIFEIPKDKAKLWVNEFFINRGLEMWPNLINEQLMRIIPDLAGLPHVHIDQSAMLVYYNVLIDGALIRSTLAYGDMKWARRIYHHCRNLVSAWDQGTTCTAMDFVAAILMCRTSAANFDYDLCWELHSRACRFAQNLSLQSMDDYLMEGRMPKDHHAANEDRKGFWQLLALDYHFRLCFDRPPTISGLDYQVNLPSFDIGRLPPQEVTSATAFIVTSRITFIMMDFFKILENSKSASSDIEGSINNLCSDITNIIEDWQVETWLRQSLNDFNVCWTASDLLLTAYMSIIMMQRKIHAADDSRNEKTIVQSESGAFISLNAARKVLDTINLLMESFTSPWLISWIWGAYQCPFAIASIYDYVLSEKEDSRVLADMKQMLRAEALLKNAVRVHADLTPLWTAFTTLNTRVGEHWTGLRQR</sequence>